<accession>A0ABP0LDV3</accession>
<feature type="chain" id="PRO_5047359880" description="Thioredoxin domain-containing protein" evidence="1">
    <location>
        <begin position="17"/>
        <end position="164"/>
    </location>
</feature>
<evidence type="ECO:0000313" key="3">
    <source>
        <dbReference type="EMBL" id="CAK9036500.1"/>
    </source>
</evidence>
<feature type="signal peptide" evidence="1">
    <location>
        <begin position="1"/>
        <end position="16"/>
    </location>
</feature>
<reference evidence="3 4" key="1">
    <citation type="submission" date="2024-02" db="EMBL/GenBank/DDBJ databases">
        <authorList>
            <person name="Chen Y."/>
            <person name="Shah S."/>
            <person name="Dougan E. K."/>
            <person name="Thang M."/>
            <person name="Chan C."/>
        </authorList>
    </citation>
    <scope>NUCLEOTIDE SEQUENCE [LARGE SCALE GENOMIC DNA]</scope>
</reference>
<dbReference type="SUPFAM" id="SSF52833">
    <property type="entry name" value="Thioredoxin-like"/>
    <property type="match status" value="1"/>
</dbReference>
<evidence type="ECO:0000313" key="4">
    <source>
        <dbReference type="Proteomes" id="UP001642484"/>
    </source>
</evidence>
<evidence type="ECO:0000259" key="2">
    <source>
        <dbReference type="Pfam" id="PF00085"/>
    </source>
</evidence>
<sequence length="164" mass="19154">MKPVLRLALLMRVSWAVELTQENWDEQTAGKTVFVKFFAPWCGHCKTRDEVKQVLDAFVSFSLMEVEASHNSLACREKSWPEQLWHIALFIYRYLSFIYIFTCTVNSFSKDGGQESFPHNHVHHRPFFLLSPLHVLPESSSASLRSMKPAWDQLMSEYQAWRPS</sequence>
<gene>
    <name evidence="3" type="ORF">CCMP2556_LOCUS20310</name>
</gene>
<dbReference type="EMBL" id="CAXAMN010011891">
    <property type="protein sequence ID" value="CAK9036500.1"/>
    <property type="molecule type" value="Genomic_DNA"/>
</dbReference>
<dbReference type="InterPro" id="IPR013766">
    <property type="entry name" value="Thioredoxin_domain"/>
</dbReference>
<name>A0ABP0LDV3_9DINO</name>
<dbReference type="Pfam" id="PF00085">
    <property type="entry name" value="Thioredoxin"/>
    <property type="match status" value="1"/>
</dbReference>
<dbReference type="InterPro" id="IPR036249">
    <property type="entry name" value="Thioredoxin-like_sf"/>
</dbReference>
<feature type="domain" description="Thioredoxin" evidence="2">
    <location>
        <begin position="17"/>
        <end position="76"/>
    </location>
</feature>
<dbReference type="Proteomes" id="UP001642484">
    <property type="component" value="Unassembled WGS sequence"/>
</dbReference>
<dbReference type="Gene3D" id="3.40.30.10">
    <property type="entry name" value="Glutaredoxin"/>
    <property type="match status" value="1"/>
</dbReference>
<evidence type="ECO:0000256" key="1">
    <source>
        <dbReference type="SAM" id="SignalP"/>
    </source>
</evidence>
<organism evidence="3 4">
    <name type="scientific">Durusdinium trenchii</name>
    <dbReference type="NCBI Taxonomy" id="1381693"/>
    <lineage>
        <taxon>Eukaryota</taxon>
        <taxon>Sar</taxon>
        <taxon>Alveolata</taxon>
        <taxon>Dinophyceae</taxon>
        <taxon>Suessiales</taxon>
        <taxon>Symbiodiniaceae</taxon>
        <taxon>Durusdinium</taxon>
    </lineage>
</organism>
<comment type="caution">
    <text evidence="3">The sequence shown here is derived from an EMBL/GenBank/DDBJ whole genome shotgun (WGS) entry which is preliminary data.</text>
</comment>
<keyword evidence="1" id="KW-0732">Signal</keyword>
<proteinExistence type="predicted"/>
<protein>
    <recommendedName>
        <fullName evidence="2">Thioredoxin domain-containing protein</fullName>
    </recommendedName>
</protein>
<keyword evidence="4" id="KW-1185">Reference proteome</keyword>